<evidence type="ECO:0000313" key="1">
    <source>
        <dbReference type="EMBL" id="MCM4083271.1"/>
    </source>
</evidence>
<name>A0ABT0YB37_9ACTN</name>
<dbReference type="SUPFAM" id="SSF53756">
    <property type="entry name" value="UDP-Glycosyltransferase/glycogen phosphorylase"/>
    <property type="match status" value="1"/>
</dbReference>
<evidence type="ECO:0000313" key="2">
    <source>
        <dbReference type="Proteomes" id="UP001523216"/>
    </source>
</evidence>
<dbReference type="Gene3D" id="3.40.50.2000">
    <property type="entry name" value="Glycogen Phosphorylase B"/>
    <property type="match status" value="1"/>
</dbReference>
<gene>
    <name evidence="1" type="ORF">LXN57_37560</name>
</gene>
<proteinExistence type="predicted"/>
<dbReference type="RefSeq" id="WP_251802982.1">
    <property type="nucleotide sequence ID" value="NZ_JAMQOL010000058.1"/>
</dbReference>
<protein>
    <submittedName>
        <fullName evidence="1">Uncharacterized protein</fullName>
    </submittedName>
</protein>
<accession>A0ABT0YB37</accession>
<dbReference type="Proteomes" id="UP001523216">
    <property type="component" value="Unassembled WGS sequence"/>
</dbReference>
<keyword evidence="2" id="KW-1185">Reference proteome</keyword>
<organism evidence="1 2">
    <name type="scientific">Paractinoplanes hotanensis</name>
    <dbReference type="NCBI Taxonomy" id="2906497"/>
    <lineage>
        <taxon>Bacteria</taxon>
        <taxon>Bacillati</taxon>
        <taxon>Actinomycetota</taxon>
        <taxon>Actinomycetes</taxon>
        <taxon>Micromonosporales</taxon>
        <taxon>Micromonosporaceae</taxon>
        <taxon>Paractinoplanes</taxon>
    </lineage>
</organism>
<dbReference type="EMBL" id="JAMQOL010000058">
    <property type="protein sequence ID" value="MCM4083271.1"/>
    <property type="molecule type" value="Genomic_DNA"/>
</dbReference>
<comment type="caution">
    <text evidence="1">The sequence shown here is derived from an EMBL/GenBank/DDBJ whole genome shotgun (WGS) entry which is preliminary data.</text>
</comment>
<sequence length="407" mass="43875">MPTTVHDVAILADFRFAGPDVAAEVRAQADAALSTVLVHVPLPGDDRPLPFGSPVRDLIRDGLADLARDDQPVEARLLVIRGRRPIVEDLPDVRAQRTVAVDDPGPRAGRSHLRWLAGYGIRPRISAPARPRGAGPVATVPTRRMLLVGEDEDALIRLTAIARRLPPAVAPVIVTQSSGAVDGFLTEHIPSRAVRRDRLAHLIDLHRPEVVVVDGWWRDRPVVPGVIWVKVGREGTEGFDHVLVPGELADGAEPITLLDAGDLLDTAAARAELGLDDRPAALVRLDALVGPVAERGFQVVRRDRAGRHLRAFDLVVGPADYHGFHEQLRFGIPSVFVPDPRDPGAARARYAEAAGVGLSVGELDAAMRPEVRDALRRRCEELTFANGATGAATWLSGLAARRERIGG</sequence>
<reference evidence="1 2" key="1">
    <citation type="submission" date="2022-06" db="EMBL/GenBank/DDBJ databases">
        <title>Actinoplanes abujensis sp. nov., isolated from Nigerian arid soil.</title>
        <authorList>
            <person name="Ding P."/>
        </authorList>
    </citation>
    <scope>NUCLEOTIDE SEQUENCE [LARGE SCALE GENOMIC DNA]</scope>
    <source>
        <strain evidence="2">TRM88002</strain>
    </source>
</reference>